<dbReference type="EMBL" id="BMRP01000025">
    <property type="protein sequence ID" value="GGU84798.1"/>
    <property type="molecule type" value="Genomic_DNA"/>
</dbReference>
<organism evidence="2 3">
    <name type="scientific">Streptomyces albospinus</name>
    <dbReference type="NCBI Taxonomy" id="285515"/>
    <lineage>
        <taxon>Bacteria</taxon>
        <taxon>Bacillati</taxon>
        <taxon>Actinomycetota</taxon>
        <taxon>Actinomycetes</taxon>
        <taxon>Kitasatosporales</taxon>
        <taxon>Streptomycetaceae</taxon>
        <taxon>Streptomyces</taxon>
    </lineage>
</organism>
<proteinExistence type="predicted"/>
<evidence type="ECO:0000313" key="2">
    <source>
        <dbReference type="EMBL" id="GGU84798.1"/>
    </source>
</evidence>
<dbReference type="Proteomes" id="UP000654471">
    <property type="component" value="Unassembled WGS sequence"/>
</dbReference>
<sequence length="106" mass="11053">MEPRHPAVSSRDIRSWQLSSDVGDAGAPTTPGNGSGRARRFLTPAGRHGGGRTGPTPTRPTGWWMRRLKPRTPGMTVAAANFANCPRGSGNCRRGGAMVVSGGNGD</sequence>
<protein>
    <submittedName>
        <fullName evidence="2">Uncharacterized protein</fullName>
    </submittedName>
</protein>
<evidence type="ECO:0000256" key="1">
    <source>
        <dbReference type="SAM" id="MobiDB-lite"/>
    </source>
</evidence>
<keyword evidence="3" id="KW-1185">Reference proteome</keyword>
<evidence type="ECO:0000313" key="3">
    <source>
        <dbReference type="Proteomes" id="UP000654471"/>
    </source>
</evidence>
<comment type="caution">
    <text evidence="2">The sequence shown here is derived from an EMBL/GenBank/DDBJ whole genome shotgun (WGS) entry which is preliminary data.</text>
</comment>
<name>A0ABQ2VFR6_9ACTN</name>
<feature type="region of interest" description="Disordered" evidence="1">
    <location>
        <begin position="1"/>
        <end position="64"/>
    </location>
</feature>
<gene>
    <name evidence="2" type="ORF">GCM10010211_58510</name>
</gene>
<accession>A0ABQ2VFR6</accession>
<reference evidence="3" key="1">
    <citation type="journal article" date="2019" name="Int. J. Syst. Evol. Microbiol.">
        <title>The Global Catalogue of Microorganisms (GCM) 10K type strain sequencing project: providing services to taxonomists for standard genome sequencing and annotation.</title>
        <authorList>
            <consortium name="The Broad Institute Genomics Platform"/>
            <consortium name="The Broad Institute Genome Sequencing Center for Infectious Disease"/>
            <person name="Wu L."/>
            <person name="Ma J."/>
        </authorList>
    </citation>
    <scope>NUCLEOTIDE SEQUENCE [LARGE SCALE GENOMIC DNA]</scope>
    <source>
        <strain evidence="3">JCM 3399</strain>
    </source>
</reference>